<comment type="similarity">
    <text evidence="2">Belongs to the ElaB/YgaM/YqjD family.</text>
</comment>
<dbReference type="OrthoDB" id="9181874at2"/>
<evidence type="ECO:0000256" key="4">
    <source>
        <dbReference type="ARBA" id="ARBA00022519"/>
    </source>
</evidence>
<accession>A0A5C7EYQ5</accession>
<evidence type="ECO:0000256" key="8">
    <source>
        <dbReference type="SAM" id="Phobius"/>
    </source>
</evidence>
<dbReference type="Pfam" id="PF05957">
    <property type="entry name" value="DUF883"/>
    <property type="match status" value="1"/>
</dbReference>
<keyword evidence="6 8" id="KW-1133">Transmembrane helix</keyword>
<evidence type="ECO:0000256" key="2">
    <source>
        <dbReference type="ARBA" id="ARBA00010423"/>
    </source>
</evidence>
<evidence type="ECO:0000256" key="3">
    <source>
        <dbReference type="ARBA" id="ARBA00022475"/>
    </source>
</evidence>
<gene>
    <name evidence="11" type="ORF">FR698_05940</name>
</gene>
<dbReference type="InterPro" id="IPR010279">
    <property type="entry name" value="YqjD/ElaB"/>
</dbReference>
<protein>
    <submittedName>
        <fullName evidence="11">DUF883 family protein</fullName>
    </submittedName>
</protein>
<dbReference type="EMBL" id="VPFL01000006">
    <property type="protein sequence ID" value="TXF12399.1"/>
    <property type="molecule type" value="Genomic_DNA"/>
</dbReference>
<evidence type="ECO:0000256" key="6">
    <source>
        <dbReference type="ARBA" id="ARBA00022989"/>
    </source>
</evidence>
<dbReference type="GO" id="GO:0005886">
    <property type="term" value="C:plasma membrane"/>
    <property type="evidence" value="ECO:0007669"/>
    <property type="project" value="UniProtKB-SubCell"/>
</dbReference>
<reference evidence="11 12" key="1">
    <citation type="submission" date="2019-08" db="EMBL/GenBank/DDBJ databases">
        <title>Pelomicrobium methylotrophicum gen. nov., sp. nov. a moderately thermophilic, facultatively anaerobic, lithoautotrophic and methylotrophic bacterium isolated from a terrestrial mud volcano.</title>
        <authorList>
            <person name="Slobodkina G.B."/>
            <person name="Merkel A.Y."/>
            <person name="Slobodkin A.I."/>
        </authorList>
    </citation>
    <scope>NUCLEOTIDE SEQUENCE [LARGE SCALE GENOMIC DNA]</scope>
    <source>
        <strain evidence="11 12">SM250</strain>
    </source>
</reference>
<dbReference type="Pfam" id="PF19029">
    <property type="entry name" value="DUF883_C"/>
    <property type="match status" value="1"/>
</dbReference>
<evidence type="ECO:0000313" key="11">
    <source>
        <dbReference type="EMBL" id="TXF12399.1"/>
    </source>
</evidence>
<feature type="domain" description="DUF883" evidence="9">
    <location>
        <begin position="12"/>
        <end position="61"/>
    </location>
</feature>
<dbReference type="PANTHER" id="PTHR35893">
    <property type="entry name" value="INNER MEMBRANE PROTEIN-RELATED"/>
    <property type="match status" value="1"/>
</dbReference>
<organism evidence="11 12">
    <name type="scientific">Pelomicrobium methylotrophicum</name>
    <dbReference type="NCBI Taxonomy" id="2602750"/>
    <lineage>
        <taxon>Bacteria</taxon>
        <taxon>Pseudomonadati</taxon>
        <taxon>Pseudomonadota</taxon>
        <taxon>Hydrogenophilia</taxon>
        <taxon>Hydrogenophilia incertae sedis</taxon>
        <taxon>Pelomicrobium</taxon>
    </lineage>
</organism>
<comment type="subcellular location">
    <subcellularLocation>
        <location evidence="1">Cell inner membrane</location>
        <topology evidence="1">Single-pass membrane protein</topology>
    </subcellularLocation>
</comment>
<evidence type="ECO:0000256" key="5">
    <source>
        <dbReference type="ARBA" id="ARBA00022692"/>
    </source>
</evidence>
<evidence type="ECO:0000259" key="10">
    <source>
        <dbReference type="Pfam" id="PF19029"/>
    </source>
</evidence>
<dbReference type="InParanoid" id="A0A5C7EYQ5"/>
<sequence length="105" mass="11294">MNDTTSMTSQRDKLMADLKVVLTDAEELLKATASQAGERVSAARERVQASLERAKVKLAELEGIAAERSRIAAKATDEFVHQHPWKAVGIAAGVGLIVGLLIGRR</sequence>
<dbReference type="FunCoup" id="A0A5C7EYQ5">
    <property type="interactions" value="176"/>
</dbReference>
<keyword evidence="5 8" id="KW-0812">Transmembrane</keyword>
<evidence type="ECO:0000256" key="1">
    <source>
        <dbReference type="ARBA" id="ARBA00004377"/>
    </source>
</evidence>
<name>A0A5C7EYQ5_9PROT</name>
<comment type="caution">
    <text evidence="11">The sequence shown here is derived from an EMBL/GenBank/DDBJ whole genome shotgun (WGS) entry which is preliminary data.</text>
</comment>
<evidence type="ECO:0000259" key="9">
    <source>
        <dbReference type="Pfam" id="PF05957"/>
    </source>
</evidence>
<dbReference type="InterPro" id="IPR043605">
    <property type="entry name" value="DUF883_C"/>
</dbReference>
<dbReference type="GO" id="GO:0043022">
    <property type="term" value="F:ribosome binding"/>
    <property type="evidence" value="ECO:0007669"/>
    <property type="project" value="InterPro"/>
</dbReference>
<proteinExistence type="inferred from homology"/>
<feature type="transmembrane region" description="Helical" evidence="8">
    <location>
        <begin position="85"/>
        <end position="103"/>
    </location>
</feature>
<keyword evidence="12" id="KW-1185">Reference proteome</keyword>
<dbReference type="RefSeq" id="WP_147799267.1">
    <property type="nucleotide sequence ID" value="NZ_VPFL01000006.1"/>
</dbReference>
<evidence type="ECO:0000256" key="7">
    <source>
        <dbReference type="ARBA" id="ARBA00023136"/>
    </source>
</evidence>
<evidence type="ECO:0000313" key="12">
    <source>
        <dbReference type="Proteomes" id="UP000321201"/>
    </source>
</evidence>
<keyword evidence="7 8" id="KW-0472">Membrane</keyword>
<keyword evidence="3" id="KW-1003">Cell membrane</keyword>
<dbReference type="Proteomes" id="UP000321201">
    <property type="component" value="Unassembled WGS sequence"/>
</dbReference>
<dbReference type="AlphaFoldDB" id="A0A5C7EYQ5"/>
<dbReference type="InterPro" id="IPR043604">
    <property type="entry name" value="DUF883_N"/>
</dbReference>
<keyword evidence="4" id="KW-0997">Cell inner membrane</keyword>
<dbReference type="PANTHER" id="PTHR35893:SF3">
    <property type="entry name" value="INNER MEMBRANE PROTEIN"/>
    <property type="match status" value="1"/>
</dbReference>
<feature type="domain" description="DUF883" evidence="10">
    <location>
        <begin position="76"/>
        <end position="105"/>
    </location>
</feature>